<dbReference type="EMBL" id="LBOW01000014">
    <property type="protein sequence ID" value="KKP43940.1"/>
    <property type="molecule type" value="Genomic_DNA"/>
</dbReference>
<sequence length="79" mass="8467">MSEITLASALSESFARIRGRVLIVETNAKGDRSKSAETLKVEVKDVKLVQQGNPNILVTEIISDGKGKKLSLGGNTKVK</sequence>
<dbReference type="AlphaFoldDB" id="A0A0G0BYI9"/>
<dbReference type="Proteomes" id="UP000034778">
    <property type="component" value="Unassembled WGS sequence"/>
</dbReference>
<comment type="caution">
    <text evidence="1">The sequence shown here is derived from an EMBL/GenBank/DDBJ whole genome shotgun (WGS) entry which is preliminary data.</text>
</comment>
<protein>
    <submittedName>
        <fullName evidence="1">Uncharacterized protein</fullName>
    </submittedName>
</protein>
<gene>
    <name evidence="1" type="ORF">UR35_C0014G0013</name>
</gene>
<reference evidence="1 2" key="1">
    <citation type="journal article" date="2015" name="Nature">
        <title>rRNA introns, odd ribosomes, and small enigmatic genomes across a large radiation of phyla.</title>
        <authorList>
            <person name="Brown C.T."/>
            <person name="Hug L.A."/>
            <person name="Thomas B.C."/>
            <person name="Sharon I."/>
            <person name="Castelle C.J."/>
            <person name="Singh A."/>
            <person name="Wilkins M.J."/>
            <person name="Williams K.H."/>
            <person name="Banfield J.F."/>
        </authorList>
    </citation>
    <scope>NUCLEOTIDE SEQUENCE [LARGE SCALE GENOMIC DNA]</scope>
</reference>
<organism evidence="1 2">
    <name type="scientific">Candidatus Woesebacteria bacterium GW2011_GWB1_33_22</name>
    <dbReference type="NCBI Taxonomy" id="1618566"/>
    <lineage>
        <taxon>Bacteria</taxon>
        <taxon>Candidatus Woeseibacteriota</taxon>
    </lineage>
</organism>
<name>A0A0G0BYI9_9BACT</name>
<proteinExistence type="predicted"/>
<evidence type="ECO:0000313" key="1">
    <source>
        <dbReference type="EMBL" id="KKP43940.1"/>
    </source>
</evidence>
<accession>A0A0G0BYI9</accession>
<evidence type="ECO:0000313" key="2">
    <source>
        <dbReference type="Proteomes" id="UP000034778"/>
    </source>
</evidence>